<feature type="region of interest" description="Disordered" evidence="1">
    <location>
        <begin position="1"/>
        <end position="45"/>
    </location>
</feature>
<gene>
    <name evidence="2" type="ORF">DESPIG_02216</name>
</gene>
<organism evidence="2 3">
    <name type="scientific">Desulfovibrio piger ATCC 29098</name>
    <dbReference type="NCBI Taxonomy" id="411464"/>
    <lineage>
        <taxon>Bacteria</taxon>
        <taxon>Pseudomonadati</taxon>
        <taxon>Thermodesulfobacteriota</taxon>
        <taxon>Desulfovibrionia</taxon>
        <taxon>Desulfovibrionales</taxon>
        <taxon>Desulfovibrionaceae</taxon>
        <taxon>Desulfovibrio</taxon>
    </lineage>
</organism>
<protein>
    <submittedName>
        <fullName evidence="2">Uncharacterized protein</fullName>
    </submittedName>
</protein>
<reference evidence="2 3" key="2">
    <citation type="submission" date="2008-10" db="EMBL/GenBank/DDBJ databases">
        <authorList>
            <person name="Fulton L."/>
            <person name="Clifton S."/>
            <person name="Fulton B."/>
            <person name="Xu J."/>
            <person name="Minx P."/>
            <person name="Pepin K.H."/>
            <person name="Johnson M."/>
            <person name="Bhonagiri V."/>
            <person name="Nash W.E."/>
            <person name="Mardis E.R."/>
            <person name="Wilson R.K."/>
        </authorList>
    </citation>
    <scope>NUCLEOTIDE SEQUENCE [LARGE SCALE GENOMIC DNA]</scope>
    <source>
        <strain evidence="2 3">ATCC 29098</strain>
    </source>
</reference>
<comment type="caution">
    <text evidence="2">The sequence shown here is derived from an EMBL/GenBank/DDBJ whole genome shotgun (WGS) entry which is preliminary data.</text>
</comment>
<evidence type="ECO:0000313" key="3">
    <source>
        <dbReference type="Proteomes" id="UP000003676"/>
    </source>
</evidence>
<dbReference type="HOGENOM" id="CLU_3198990_0_0_7"/>
<proteinExistence type="predicted"/>
<reference evidence="2 3" key="1">
    <citation type="submission" date="2008-10" db="EMBL/GenBank/DDBJ databases">
        <title>Draft genome sequence of Desulvovibrio piger (ATCC 29098).</title>
        <authorList>
            <person name="Sudarsanam P."/>
            <person name="Ley R."/>
            <person name="Guruge J."/>
            <person name="Turnbaugh P.J."/>
            <person name="Mahowald M."/>
            <person name="Liep D."/>
            <person name="Gordon J."/>
        </authorList>
    </citation>
    <scope>NUCLEOTIDE SEQUENCE [LARGE SCALE GENOMIC DNA]</scope>
    <source>
        <strain evidence="2 3">ATCC 29098</strain>
    </source>
</reference>
<accession>B6WVU8</accession>
<evidence type="ECO:0000256" key="1">
    <source>
        <dbReference type="SAM" id="MobiDB-lite"/>
    </source>
</evidence>
<name>B6WVU8_9BACT</name>
<evidence type="ECO:0000313" key="2">
    <source>
        <dbReference type="EMBL" id="EEB32848.1"/>
    </source>
</evidence>
<sequence length="45" mass="4647">MSKKGARGQCGAALQGRRSPALPDRAPSLPFAKGTGKARTLPRQG</sequence>
<dbReference type="AlphaFoldDB" id="B6WVU8"/>
<dbReference type="Proteomes" id="UP000003676">
    <property type="component" value="Unassembled WGS sequence"/>
</dbReference>
<dbReference type="EMBL" id="ABXU01000067">
    <property type="protein sequence ID" value="EEB32848.1"/>
    <property type="molecule type" value="Genomic_DNA"/>
</dbReference>